<comment type="caution">
    <text evidence="2">The sequence shown here is derived from an EMBL/GenBank/DDBJ whole genome shotgun (WGS) entry which is preliminary data.</text>
</comment>
<keyword evidence="1" id="KW-1133">Transmembrane helix</keyword>
<evidence type="ECO:0000313" key="2">
    <source>
        <dbReference type="EMBL" id="OGN16109.1"/>
    </source>
</evidence>
<dbReference type="AlphaFoldDB" id="A0A1F8FUW4"/>
<accession>A0A1F8FUW4</accession>
<dbReference type="Proteomes" id="UP000176581">
    <property type="component" value="Unassembled WGS sequence"/>
</dbReference>
<evidence type="ECO:0008006" key="4">
    <source>
        <dbReference type="Google" id="ProtNLM"/>
    </source>
</evidence>
<keyword evidence="1" id="KW-0812">Transmembrane</keyword>
<evidence type="ECO:0000313" key="3">
    <source>
        <dbReference type="Proteomes" id="UP000176581"/>
    </source>
</evidence>
<reference evidence="2 3" key="1">
    <citation type="journal article" date="2016" name="Nat. Commun.">
        <title>Thousands of microbial genomes shed light on interconnected biogeochemical processes in an aquifer system.</title>
        <authorList>
            <person name="Anantharaman K."/>
            <person name="Brown C.T."/>
            <person name="Hug L.A."/>
            <person name="Sharon I."/>
            <person name="Castelle C.J."/>
            <person name="Probst A.J."/>
            <person name="Thomas B.C."/>
            <person name="Singh A."/>
            <person name="Wilkins M.J."/>
            <person name="Karaoz U."/>
            <person name="Brodie E.L."/>
            <person name="Williams K.H."/>
            <person name="Hubbard S.S."/>
            <person name="Banfield J.F."/>
        </authorList>
    </citation>
    <scope>NUCLEOTIDE SEQUENCE [LARGE SCALE GENOMIC DNA]</scope>
</reference>
<proteinExistence type="predicted"/>
<feature type="transmembrane region" description="Helical" evidence="1">
    <location>
        <begin position="20"/>
        <end position="40"/>
    </location>
</feature>
<keyword evidence="1" id="KW-0472">Membrane</keyword>
<dbReference type="Gene3D" id="2.120.10.30">
    <property type="entry name" value="TolB, C-terminal domain"/>
    <property type="match status" value="1"/>
</dbReference>
<evidence type="ECO:0000256" key="1">
    <source>
        <dbReference type="SAM" id="Phobius"/>
    </source>
</evidence>
<sequence length="383" mass="42446">MFSITKFFGKVNKLMERKFLITSIFITLGAIAFLSGYLLMPQTDLRPTTHNQQHLTKQVGSLIDRFNNKVEVGSSKGKIPNTLPLSSRKFITFVQPFTDSKKVVAIANNGDFVEIDLVNLIEKMVYTDQTGIVEAILSPSGNSVIYSFYDVKNNKKWVYLNLKSGESTEIEGNLRSAAFSPDGSQAAYLISRSLASGNEGELLIAKDGKIIKRTLKTRIGAAILSWPSDNFMSMIAYDKSGYGDLFTLKGVGVLDKIISYQYDLNVKWSPAGERVIFSAKDDNGFTQLLYKDIENSGTAVALDVDTNTSKCVWANEEEIICGLKNQTQIKDEFYKINLTGDSKTLVATPDINLLTKELALSRSGDALFVLNDIDGKLYVLKIK</sequence>
<protein>
    <recommendedName>
        <fullName evidence="4">Dipeptidylpeptidase IV N-terminal domain-containing protein</fullName>
    </recommendedName>
</protein>
<dbReference type="InterPro" id="IPR011042">
    <property type="entry name" value="6-blade_b-propeller_TolB-like"/>
</dbReference>
<name>A0A1F8FUW4_9BACT</name>
<dbReference type="EMBL" id="MGJV01000001">
    <property type="protein sequence ID" value="OGN16109.1"/>
    <property type="molecule type" value="Genomic_DNA"/>
</dbReference>
<dbReference type="SUPFAM" id="SSF82171">
    <property type="entry name" value="DPP6 N-terminal domain-like"/>
    <property type="match status" value="1"/>
</dbReference>
<organism evidence="2 3">
    <name type="scientific">Candidatus Yanofskybacteria bacterium RIFCSPHIGHO2_02_FULL_43_22</name>
    <dbReference type="NCBI Taxonomy" id="1802681"/>
    <lineage>
        <taxon>Bacteria</taxon>
        <taxon>Candidatus Yanofskyibacteriota</taxon>
    </lineage>
</organism>
<gene>
    <name evidence="2" type="ORF">A3J47_03325</name>
</gene>